<evidence type="ECO:0000313" key="2">
    <source>
        <dbReference type="EMBL" id="QSG02916.1"/>
    </source>
</evidence>
<name>A0A897MXN7_9EURY</name>
<dbReference type="AlphaFoldDB" id="A0A897MXN7"/>
<gene>
    <name evidence="2" type="ORF">AArcS_1706</name>
</gene>
<dbReference type="Pfam" id="PF23933">
    <property type="entry name" value="DUF7269"/>
    <property type="match status" value="1"/>
</dbReference>
<evidence type="ECO:0000256" key="1">
    <source>
        <dbReference type="SAM" id="Phobius"/>
    </source>
</evidence>
<keyword evidence="1" id="KW-0812">Transmembrane</keyword>
<keyword evidence="1" id="KW-0472">Membrane</keyword>
<dbReference type="InterPro" id="IPR055693">
    <property type="entry name" value="DUF7269"/>
</dbReference>
<accession>A0A897MXN7</accession>
<feature type="transmembrane region" description="Helical" evidence="1">
    <location>
        <begin position="36"/>
        <end position="62"/>
    </location>
</feature>
<dbReference type="KEGG" id="hara:AArcS_1706"/>
<proteinExistence type="predicted"/>
<keyword evidence="1" id="KW-1133">Transmembrane helix</keyword>
<reference evidence="2" key="1">
    <citation type="submission" date="2020-11" db="EMBL/GenBank/DDBJ databases">
        <title>Carbohydrate-dependent, anaerobic sulfur respiration: A novel catabolism in halophilic archaea.</title>
        <authorList>
            <person name="Sorokin D.Y."/>
            <person name="Messina E."/>
            <person name="Smedile F."/>
            <person name="La Cono V."/>
            <person name="Hallsworth J.E."/>
            <person name="Yakimov M.M."/>
        </authorList>
    </citation>
    <scope>NUCLEOTIDE SEQUENCE</scope>
    <source>
        <strain evidence="2">AArc-S</strain>
    </source>
</reference>
<dbReference type="GeneID" id="70685085"/>
<keyword evidence="3" id="KW-1185">Reference proteome</keyword>
<evidence type="ECO:0000313" key="3">
    <source>
        <dbReference type="Proteomes" id="UP000663586"/>
    </source>
</evidence>
<protein>
    <submittedName>
        <fullName evidence="2">Putative membrane protein</fullName>
    </submittedName>
</protein>
<sequence length="213" mass="23007">MTRKQVLIGLVCAGALGIGIIGVVEPAVLFDTVPELHSIISAVEPSLVLLGLVALLAVFTLARGVSGRKQANPPSALYTTEQQTSLFDSYDYEVVGAALDSRFEAAMAYDDGDRSKRERARNDVETELRALATANYMDRTGCEESVASEHVEAGEWTDDPRAAAFLAGDTGPTTPLRLWLVDLLTGRDTFERGVEHTIDAIQRSQSDHQEVAS</sequence>
<dbReference type="RefSeq" id="WP_238476984.1">
    <property type="nucleotide sequence ID" value="NZ_CP064786.1"/>
</dbReference>
<dbReference type="Proteomes" id="UP000663586">
    <property type="component" value="Chromosome"/>
</dbReference>
<dbReference type="EMBL" id="CP064786">
    <property type="protein sequence ID" value="QSG02916.1"/>
    <property type="molecule type" value="Genomic_DNA"/>
</dbReference>
<organism evidence="2 3">
    <name type="scientific">Natranaeroarchaeum sulfidigenes</name>
    <dbReference type="NCBI Taxonomy" id="2784880"/>
    <lineage>
        <taxon>Archaea</taxon>
        <taxon>Methanobacteriati</taxon>
        <taxon>Methanobacteriota</taxon>
        <taxon>Stenosarchaea group</taxon>
        <taxon>Halobacteria</taxon>
        <taxon>Halobacteriales</taxon>
        <taxon>Natronoarchaeaceae</taxon>
        <taxon>Natranaeroarchaeum</taxon>
    </lineage>
</organism>